<evidence type="ECO:0000256" key="2">
    <source>
        <dbReference type="SAM" id="Phobius"/>
    </source>
</evidence>
<evidence type="ECO:0000313" key="3">
    <source>
        <dbReference type="EMBL" id="TFY74442.1"/>
    </source>
</evidence>
<sequence>MGATDTFDDLSVSLEAHLLDVLRPLPPLLPVDLSDSLSHHLRFDMADATPLPPSARQPASPSASSSTSSSSLVPTSSKGPAPTPTVPYTLLLSISKWSRTAAGAQALSAHSPSLDVQAYSMVALLAGTRTSPHRKFPDMKGKSFDPALEAKREVNDKRAIIAVFNALLSVGGAGAATWVAAQRTGWRDEWKVLFSFLAATIVAVSEIVLYMIWESRRSKPAMRSNGARASHWGAKSATTALILIPPTLYPRRSLSPLTP</sequence>
<feature type="transmembrane region" description="Helical" evidence="2">
    <location>
        <begin position="159"/>
        <end position="181"/>
    </location>
</feature>
<feature type="transmembrane region" description="Helical" evidence="2">
    <location>
        <begin position="193"/>
        <end position="213"/>
    </location>
</feature>
<dbReference type="GO" id="GO:0070072">
    <property type="term" value="P:vacuolar proton-transporting V-type ATPase complex assembly"/>
    <property type="evidence" value="ECO:0007669"/>
    <property type="project" value="InterPro"/>
</dbReference>
<keyword evidence="2" id="KW-1133">Transmembrane helix</keyword>
<gene>
    <name evidence="3" type="ORF">EWM64_g9571</name>
</gene>
<dbReference type="Pfam" id="PF11712">
    <property type="entry name" value="Vma12"/>
    <property type="match status" value="1"/>
</dbReference>
<evidence type="ECO:0008006" key="5">
    <source>
        <dbReference type="Google" id="ProtNLM"/>
    </source>
</evidence>
<organism evidence="3 4">
    <name type="scientific">Hericium alpestre</name>
    <dbReference type="NCBI Taxonomy" id="135208"/>
    <lineage>
        <taxon>Eukaryota</taxon>
        <taxon>Fungi</taxon>
        <taxon>Dikarya</taxon>
        <taxon>Basidiomycota</taxon>
        <taxon>Agaricomycotina</taxon>
        <taxon>Agaricomycetes</taxon>
        <taxon>Russulales</taxon>
        <taxon>Hericiaceae</taxon>
        <taxon>Hericium</taxon>
    </lineage>
</organism>
<dbReference type="InterPro" id="IPR021013">
    <property type="entry name" value="ATPase_Vma12"/>
</dbReference>
<keyword evidence="2" id="KW-0472">Membrane</keyword>
<keyword evidence="2" id="KW-0812">Transmembrane</keyword>
<name>A0A4Y9ZIF7_9AGAM</name>
<evidence type="ECO:0000313" key="4">
    <source>
        <dbReference type="Proteomes" id="UP000298061"/>
    </source>
</evidence>
<feature type="region of interest" description="Disordered" evidence="1">
    <location>
        <begin position="48"/>
        <end position="81"/>
    </location>
</feature>
<protein>
    <recommendedName>
        <fullName evidence="5">Endoplasmic reticulum-based factor for assembly of V-ATPase</fullName>
    </recommendedName>
</protein>
<proteinExistence type="predicted"/>
<evidence type="ECO:0000256" key="1">
    <source>
        <dbReference type="SAM" id="MobiDB-lite"/>
    </source>
</evidence>
<dbReference type="EMBL" id="SFCI01002082">
    <property type="protein sequence ID" value="TFY74442.1"/>
    <property type="molecule type" value="Genomic_DNA"/>
</dbReference>
<comment type="caution">
    <text evidence="3">The sequence shown here is derived from an EMBL/GenBank/DDBJ whole genome shotgun (WGS) entry which is preliminary data.</text>
</comment>
<dbReference type="OrthoDB" id="3193718at2759"/>
<accession>A0A4Y9ZIF7</accession>
<dbReference type="AlphaFoldDB" id="A0A4Y9ZIF7"/>
<feature type="compositionally biased region" description="Low complexity" evidence="1">
    <location>
        <begin position="56"/>
        <end position="77"/>
    </location>
</feature>
<keyword evidence="4" id="KW-1185">Reference proteome</keyword>
<dbReference type="Proteomes" id="UP000298061">
    <property type="component" value="Unassembled WGS sequence"/>
</dbReference>
<reference evidence="3 4" key="1">
    <citation type="submission" date="2019-02" db="EMBL/GenBank/DDBJ databases">
        <title>Genome sequencing of the rare red list fungi Hericium alpestre (H. flagellum).</title>
        <authorList>
            <person name="Buettner E."/>
            <person name="Kellner H."/>
        </authorList>
    </citation>
    <scope>NUCLEOTIDE SEQUENCE [LARGE SCALE GENOMIC DNA]</scope>
    <source>
        <strain evidence="3 4">DSM 108284</strain>
    </source>
</reference>